<comment type="caution">
    <text evidence="1">The sequence shown here is derived from an EMBL/GenBank/DDBJ whole genome shotgun (WGS) entry which is preliminary data.</text>
</comment>
<protein>
    <submittedName>
        <fullName evidence="1">Uncharacterized protein</fullName>
    </submittedName>
</protein>
<proteinExistence type="predicted"/>
<dbReference type="AlphaFoldDB" id="A0A9D4VC02"/>
<gene>
    <name evidence="1" type="ORF">GOP47_0003201</name>
</gene>
<organism evidence="1 2">
    <name type="scientific">Adiantum capillus-veneris</name>
    <name type="common">Maidenhair fern</name>
    <dbReference type="NCBI Taxonomy" id="13818"/>
    <lineage>
        <taxon>Eukaryota</taxon>
        <taxon>Viridiplantae</taxon>
        <taxon>Streptophyta</taxon>
        <taxon>Embryophyta</taxon>
        <taxon>Tracheophyta</taxon>
        <taxon>Polypodiopsida</taxon>
        <taxon>Polypodiidae</taxon>
        <taxon>Polypodiales</taxon>
        <taxon>Pteridineae</taxon>
        <taxon>Pteridaceae</taxon>
        <taxon>Vittarioideae</taxon>
        <taxon>Adiantum</taxon>
    </lineage>
</organism>
<dbReference type="EMBL" id="JABFUD020000002">
    <property type="protein sequence ID" value="KAI5083458.1"/>
    <property type="molecule type" value="Genomic_DNA"/>
</dbReference>
<dbReference type="Proteomes" id="UP000886520">
    <property type="component" value="Chromosome 3"/>
</dbReference>
<evidence type="ECO:0000313" key="2">
    <source>
        <dbReference type="Proteomes" id="UP000886520"/>
    </source>
</evidence>
<name>A0A9D4VC02_ADICA</name>
<keyword evidence="2" id="KW-1185">Reference proteome</keyword>
<sequence>MDFLQAEPEDPTVMQEAFHGVSLPHVPFLLTVVPDEEETVVPDEGNARVSAFGLKRYEEGCPKSLKPLGHLEAYAWDNRRPRNEIELVAQM</sequence>
<accession>A0A9D4VC02</accession>
<evidence type="ECO:0000313" key="1">
    <source>
        <dbReference type="EMBL" id="KAI5083458.1"/>
    </source>
</evidence>
<reference evidence="1" key="1">
    <citation type="submission" date="2021-01" db="EMBL/GenBank/DDBJ databases">
        <title>Adiantum capillus-veneris genome.</title>
        <authorList>
            <person name="Fang Y."/>
            <person name="Liao Q."/>
        </authorList>
    </citation>
    <scope>NUCLEOTIDE SEQUENCE</scope>
    <source>
        <strain evidence="1">H3</strain>
        <tissue evidence="1">Leaf</tissue>
    </source>
</reference>